<evidence type="ECO:0000256" key="7">
    <source>
        <dbReference type="ARBA" id="ARBA00047872"/>
    </source>
</evidence>
<comment type="pathway">
    <text evidence="9">Amino-acid biosynthesis; L-methionine biosynthesis via de novo pathway; L-homoserine from L-aspartate: step 1/3.</text>
</comment>
<organism evidence="11 12">
    <name type="scientific">Pseudopedobacter beijingensis</name>
    <dbReference type="NCBI Taxonomy" id="1207056"/>
    <lineage>
        <taxon>Bacteria</taxon>
        <taxon>Pseudomonadati</taxon>
        <taxon>Bacteroidota</taxon>
        <taxon>Sphingobacteriia</taxon>
        <taxon>Sphingobacteriales</taxon>
        <taxon>Sphingobacteriaceae</taxon>
        <taxon>Pseudopedobacter</taxon>
    </lineage>
</organism>
<dbReference type="PANTHER" id="PTHR21499:SF59">
    <property type="entry name" value="ASPARTOKINASE"/>
    <property type="match status" value="1"/>
</dbReference>
<reference evidence="12" key="1">
    <citation type="journal article" date="2019" name="Int. J. Syst. Evol. Microbiol.">
        <title>The Global Catalogue of Microorganisms (GCM) 10K type strain sequencing project: providing services to taxonomists for standard genome sequencing and annotation.</title>
        <authorList>
            <consortium name="The Broad Institute Genomics Platform"/>
            <consortium name="The Broad Institute Genome Sequencing Center for Infectious Disease"/>
            <person name="Wu L."/>
            <person name="Ma J."/>
        </authorList>
    </citation>
    <scope>NUCLEOTIDE SEQUENCE [LARGE SCALE GENOMIC DNA]</scope>
    <source>
        <strain evidence="12">CCUG 53762</strain>
    </source>
</reference>
<sequence length="418" mass="47665">MQVYKFGGASLKDAENIRRAADIVKNTEDKELLIIISAIGKTTNALEQVTTKYFHKDEKAHELLEDIKTKHFDIIQQLFGNQYPEVYDDINNTFVEIEWVLEDEPQDTFDFIYDQIVSVGELLSSKIVSHYLNFIGITSRWIDARSYIQTDNTYREGRVDWVKTTELVQKSLPTVLTKEIAVTQGFIGNTSENFTTTLGREGSDFSASIFANCLDAKGVTVWKDVPGILNADPKLFDDTIKFEQISYTSAIEMTYYGASIIHPKTIKPLQVKKIPLYVKPFLTPNESGTVIKEEDIPETIPSIIVKKQQQLLTISSKDYSFISERHLKVIFEAFAAVNIHANMMQISALGFTVCFNQDDQKSARFNEMLNNQFNLSYKSDLELITIKNANSETIKKHIDFGRVELEQRSKKDVQFVVS</sequence>
<evidence type="ECO:0000256" key="4">
    <source>
        <dbReference type="ARBA" id="ARBA00022741"/>
    </source>
</evidence>
<dbReference type="InterPro" id="IPR001341">
    <property type="entry name" value="Asp_kinase"/>
</dbReference>
<proteinExistence type="inferred from homology"/>
<dbReference type="Gene3D" id="1.20.120.1320">
    <property type="entry name" value="Aspartokinase, catalytic domain"/>
    <property type="match status" value="1"/>
</dbReference>
<dbReference type="InterPro" id="IPR045865">
    <property type="entry name" value="ACT-like_dom_sf"/>
</dbReference>
<evidence type="ECO:0000256" key="2">
    <source>
        <dbReference type="ARBA" id="ARBA00010122"/>
    </source>
</evidence>
<accession>A0ABW4IIA3</accession>
<dbReference type="InterPro" id="IPR042199">
    <property type="entry name" value="AsparK_Bifunc_asparK/hSer_DH"/>
</dbReference>
<dbReference type="Gene3D" id="3.40.1160.10">
    <property type="entry name" value="Acetylglutamate kinase-like"/>
    <property type="match status" value="1"/>
</dbReference>
<protein>
    <recommendedName>
        <fullName evidence="8">Aspartokinase</fullName>
        <ecNumber evidence="8">2.7.2.4</ecNumber>
    </recommendedName>
</protein>
<evidence type="ECO:0000256" key="3">
    <source>
        <dbReference type="ARBA" id="ARBA00022679"/>
    </source>
</evidence>
<evidence type="ECO:0000256" key="1">
    <source>
        <dbReference type="ARBA" id="ARBA00004766"/>
    </source>
</evidence>
<dbReference type="NCBIfam" id="TIGR00657">
    <property type="entry name" value="asp_kinases"/>
    <property type="match status" value="1"/>
</dbReference>
<comment type="catalytic activity">
    <reaction evidence="7 8">
        <text>L-aspartate + ATP = 4-phospho-L-aspartate + ADP</text>
        <dbReference type="Rhea" id="RHEA:23776"/>
        <dbReference type="ChEBI" id="CHEBI:29991"/>
        <dbReference type="ChEBI" id="CHEBI:30616"/>
        <dbReference type="ChEBI" id="CHEBI:57535"/>
        <dbReference type="ChEBI" id="CHEBI:456216"/>
        <dbReference type="EC" id="2.7.2.4"/>
    </reaction>
</comment>
<comment type="pathway">
    <text evidence="1 9">Amino-acid biosynthesis; L-lysine biosynthesis via DAP pathway; (S)-tetrahydrodipicolinate from L-aspartate: step 1/4.</text>
</comment>
<evidence type="ECO:0000256" key="6">
    <source>
        <dbReference type="ARBA" id="ARBA00022840"/>
    </source>
</evidence>
<dbReference type="InterPro" id="IPR001048">
    <property type="entry name" value="Asp/Glu/Uridylate_kinase"/>
</dbReference>
<evidence type="ECO:0000256" key="8">
    <source>
        <dbReference type="RuleBase" id="RU003448"/>
    </source>
</evidence>
<dbReference type="Pfam" id="PF00696">
    <property type="entry name" value="AA_kinase"/>
    <property type="match status" value="1"/>
</dbReference>
<evidence type="ECO:0000313" key="11">
    <source>
        <dbReference type="EMBL" id="MFD1631371.1"/>
    </source>
</evidence>
<evidence type="ECO:0000259" key="10">
    <source>
        <dbReference type="Pfam" id="PF00696"/>
    </source>
</evidence>
<dbReference type="SUPFAM" id="SSF53633">
    <property type="entry name" value="Carbamate kinase-like"/>
    <property type="match status" value="1"/>
</dbReference>
<evidence type="ECO:0000313" key="12">
    <source>
        <dbReference type="Proteomes" id="UP001597118"/>
    </source>
</evidence>
<keyword evidence="12" id="KW-1185">Reference proteome</keyword>
<feature type="domain" description="Aspartate/glutamate/uridylate kinase" evidence="10">
    <location>
        <begin position="2"/>
        <end position="279"/>
    </location>
</feature>
<dbReference type="EC" id="2.7.2.4" evidence="8"/>
<keyword evidence="6" id="KW-0067">ATP-binding</keyword>
<evidence type="ECO:0000256" key="9">
    <source>
        <dbReference type="RuleBase" id="RU004249"/>
    </source>
</evidence>
<gene>
    <name evidence="11" type="ORF">ACFSAH_15955</name>
</gene>
<comment type="caution">
    <text evidence="11">The sequence shown here is derived from an EMBL/GenBank/DDBJ whole genome shotgun (WGS) entry which is preliminary data.</text>
</comment>
<dbReference type="InterPro" id="IPR036393">
    <property type="entry name" value="AceGlu_kinase-like_sf"/>
</dbReference>
<dbReference type="Proteomes" id="UP001597118">
    <property type="component" value="Unassembled WGS sequence"/>
</dbReference>
<comment type="similarity">
    <text evidence="2 8">Belongs to the aspartokinase family.</text>
</comment>
<dbReference type="GO" id="GO:0004072">
    <property type="term" value="F:aspartate kinase activity"/>
    <property type="evidence" value="ECO:0007669"/>
    <property type="project" value="UniProtKB-EC"/>
</dbReference>
<name>A0ABW4IIA3_9SPHI</name>
<keyword evidence="4" id="KW-0547">Nucleotide-binding</keyword>
<keyword evidence="9" id="KW-0028">Amino-acid biosynthesis</keyword>
<dbReference type="PANTHER" id="PTHR21499">
    <property type="entry name" value="ASPARTATE KINASE"/>
    <property type="match status" value="1"/>
</dbReference>
<comment type="pathway">
    <text evidence="9">Amino-acid biosynthesis; L-threonine biosynthesis; L-threonine from L-aspartate: step 1/5.</text>
</comment>
<dbReference type="SUPFAM" id="SSF55021">
    <property type="entry name" value="ACT-like"/>
    <property type="match status" value="1"/>
</dbReference>
<keyword evidence="5 8" id="KW-0418">Kinase</keyword>
<dbReference type="EMBL" id="JBHUDG010000046">
    <property type="protein sequence ID" value="MFD1631371.1"/>
    <property type="molecule type" value="Genomic_DNA"/>
</dbReference>
<keyword evidence="3 8" id="KW-0808">Transferase</keyword>
<evidence type="ECO:0000256" key="5">
    <source>
        <dbReference type="ARBA" id="ARBA00022777"/>
    </source>
</evidence>
<dbReference type="RefSeq" id="WP_379663739.1">
    <property type="nucleotide sequence ID" value="NZ_JBHUDG010000046.1"/>
</dbReference>